<feature type="repeat" description="WD" evidence="3">
    <location>
        <begin position="444"/>
        <end position="466"/>
    </location>
</feature>
<feature type="coiled-coil region" evidence="4">
    <location>
        <begin position="187"/>
        <end position="236"/>
    </location>
</feature>
<dbReference type="InterPro" id="IPR015943">
    <property type="entry name" value="WD40/YVTN_repeat-like_dom_sf"/>
</dbReference>
<keyword evidence="1 3" id="KW-0853">WD repeat</keyword>
<dbReference type="SMART" id="SM00320">
    <property type="entry name" value="WD40"/>
    <property type="match status" value="7"/>
</dbReference>
<sequence length="596" mass="65811">MRRRKYIRPPAATPIIMEDVYNLIQERNSYETIPFLPIHASNFFLSNLADALQTRCESLEKQYYLEQQQLLVEAHQIEEAAQDHGTNTNDNDPSTASSSENTRLRVEVAQLHSGLKEKIKKELHSTAAMEARQALDSLQEEKLAQEITISSLKMELERSNEITTHLQTELENAKSLTRLSEKQFDGLKDAIRQLQVENEEKTTLNERLVENAVAEKEKMAEQFNSMNDMVEKLQKEISMLRSYNKKSEKGWFRLPNSQKESKSTTAAKGTSADDTAAAQARKWGAFGAVLPSKPLYTIKAHREDASCVMYDGTNLNLVATSSSDATVRVWDTSNGQLQATFSGGGSLPMTGVDMSGGLVTCCGADKTCRVWQYKTKRLIHQLAGHSQKITCVKLFPGEKNIVTGSADRSIRIWDISRHIYTQTTTFRHSSTANCSDVFVETQPVVTGHLDGGVRFWDVRSGDRVLDIPTLHEGGVTSVQWKPGSSHQVLTCGRDSTMKIIDVRTQSVVKTFRNSALRILSNNARCSFSPDAAGKCVACGGGDNGDVFVFDVATADLKKRLSSAHQSGVVGLAWGKGGTNGQQIATVDKSGVLVLWA</sequence>
<dbReference type="PROSITE" id="PS50082">
    <property type="entry name" value="WD_REPEATS_2"/>
    <property type="match status" value="4"/>
</dbReference>
<proteinExistence type="predicted"/>
<feature type="coiled-coil region" evidence="4">
    <location>
        <begin position="121"/>
        <end position="155"/>
    </location>
</feature>
<dbReference type="SUPFAM" id="SSF50978">
    <property type="entry name" value="WD40 repeat-like"/>
    <property type="match status" value="1"/>
</dbReference>
<dbReference type="PRINTS" id="PR00320">
    <property type="entry name" value="GPROTEINBRPT"/>
</dbReference>
<keyword evidence="2" id="KW-0677">Repeat</keyword>
<evidence type="ECO:0000256" key="3">
    <source>
        <dbReference type="PROSITE-ProRule" id="PRU00221"/>
    </source>
</evidence>
<feature type="region of interest" description="Disordered" evidence="5">
    <location>
        <begin position="83"/>
        <end position="103"/>
    </location>
</feature>
<evidence type="ECO:0000256" key="2">
    <source>
        <dbReference type="ARBA" id="ARBA00022737"/>
    </source>
</evidence>
<feature type="repeat" description="WD" evidence="3">
    <location>
        <begin position="468"/>
        <end position="510"/>
    </location>
</feature>
<dbReference type="InterPro" id="IPR019775">
    <property type="entry name" value="WD40_repeat_CS"/>
</dbReference>
<dbReference type="AlphaFoldDB" id="A0A7S2PZT6"/>
<evidence type="ECO:0000313" key="6">
    <source>
        <dbReference type="EMBL" id="CAD9626779.1"/>
    </source>
</evidence>
<dbReference type="CDD" id="cd00200">
    <property type="entry name" value="WD40"/>
    <property type="match status" value="1"/>
</dbReference>
<reference evidence="6" key="1">
    <citation type="submission" date="2021-01" db="EMBL/GenBank/DDBJ databases">
        <authorList>
            <person name="Corre E."/>
            <person name="Pelletier E."/>
            <person name="Niang G."/>
            <person name="Scheremetjew M."/>
            <person name="Finn R."/>
            <person name="Kale V."/>
            <person name="Holt S."/>
            <person name="Cochrane G."/>
            <person name="Meng A."/>
            <person name="Brown T."/>
            <person name="Cohen L."/>
        </authorList>
    </citation>
    <scope>NUCLEOTIDE SEQUENCE</scope>
    <source>
        <strain evidence="6">SM1012Den-03</strain>
    </source>
</reference>
<dbReference type="PANTHER" id="PTHR19878">
    <property type="entry name" value="AUTOPHAGY PROTEIN 16-LIKE"/>
    <property type="match status" value="1"/>
</dbReference>
<accession>A0A7S2PZT6</accession>
<protein>
    <recommendedName>
        <fullName evidence="7">Autophagy-related protein 16 domain-containing protein</fullName>
    </recommendedName>
</protein>
<feature type="compositionally biased region" description="Polar residues" evidence="5">
    <location>
        <begin position="255"/>
        <end position="268"/>
    </location>
</feature>
<dbReference type="GO" id="GO:0000045">
    <property type="term" value="P:autophagosome assembly"/>
    <property type="evidence" value="ECO:0007669"/>
    <property type="project" value="InterPro"/>
</dbReference>
<dbReference type="PROSITE" id="PS50294">
    <property type="entry name" value="WD_REPEATS_REGION"/>
    <property type="match status" value="2"/>
</dbReference>
<dbReference type="Pfam" id="PF00400">
    <property type="entry name" value="WD40"/>
    <property type="match status" value="4"/>
</dbReference>
<evidence type="ECO:0000256" key="1">
    <source>
        <dbReference type="ARBA" id="ARBA00022574"/>
    </source>
</evidence>
<organism evidence="6">
    <name type="scientific">Skeletonema marinoi</name>
    <dbReference type="NCBI Taxonomy" id="267567"/>
    <lineage>
        <taxon>Eukaryota</taxon>
        <taxon>Sar</taxon>
        <taxon>Stramenopiles</taxon>
        <taxon>Ochrophyta</taxon>
        <taxon>Bacillariophyta</taxon>
        <taxon>Coscinodiscophyceae</taxon>
        <taxon>Thalassiosirophycidae</taxon>
        <taxon>Thalassiosirales</taxon>
        <taxon>Skeletonemataceae</taxon>
        <taxon>Skeletonema</taxon>
        <taxon>Skeletonema marinoi-dohrnii complex</taxon>
    </lineage>
</organism>
<dbReference type="PROSITE" id="PS00678">
    <property type="entry name" value="WD_REPEATS_1"/>
    <property type="match status" value="3"/>
</dbReference>
<feature type="region of interest" description="Disordered" evidence="5">
    <location>
        <begin position="252"/>
        <end position="273"/>
    </location>
</feature>
<dbReference type="InterPro" id="IPR045160">
    <property type="entry name" value="ATG16"/>
</dbReference>
<evidence type="ECO:0000256" key="5">
    <source>
        <dbReference type="SAM" id="MobiDB-lite"/>
    </source>
</evidence>
<dbReference type="PANTHER" id="PTHR19878:SF8">
    <property type="entry name" value="AUTOPHAGY-RELATED 16, ISOFORM F"/>
    <property type="match status" value="1"/>
</dbReference>
<dbReference type="InterPro" id="IPR020472">
    <property type="entry name" value="WD40_PAC1"/>
</dbReference>
<dbReference type="Gene3D" id="2.130.10.10">
    <property type="entry name" value="YVTN repeat-like/Quinoprotein amine dehydrogenase"/>
    <property type="match status" value="3"/>
</dbReference>
<dbReference type="InterPro" id="IPR001680">
    <property type="entry name" value="WD40_rpt"/>
</dbReference>
<name>A0A7S2PZT6_9STRA</name>
<dbReference type="InterPro" id="IPR036322">
    <property type="entry name" value="WD40_repeat_dom_sf"/>
</dbReference>
<feature type="repeat" description="WD" evidence="3">
    <location>
        <begin position="382"/>
        <end position="423"/>
    </location>
</feature>
<evidence type="ECO:0000256" key="4">
    <source>
        <dbReference type="SAM" id="Coils"/>
    </source>
</evidence>
<evidence type="ECO:0008006" key="7">
    <source>
        <dbReference type="Google" id="ProtNLM"/>
    </source>
</evidence>
<feature type="compositionally biased region" description="Polar residues" evidence="5">
    <location>
        <begin position="84"/>
        <end position="101"/>
    </location>
</feature>
<keyword evidence="4" id="KW-0175">Coiled coil</keyword>
<gene>
    <name evidence="6" type="ORF">SMAR0320_LOCUS20967</name>
</gene>
<dbReference type="EMBL" id="HBGZ01029480">
    <property type="protein sequence ID" value="CAD9626779.1"/>
    <property type="molecule type" value="Transcribed_RNA"/>
</dbReference>
<feature type="repeat" description="WD" evidence="3">
    <location>
        <begin position="298"/>
        <end position="340"/>
    </location>
</feature>